<keyword evidence="4" id="KW-0788">Thiol protease</keyword>
<dbReference type="PROSITE" id="PS00639">
    <property type="entry name" value="THIOL_PROTEASE_HIS"/>
    <property type="match status" value="1"/>
</dbReference>
<name>A0A9J6CMW1_POLVA</name>
<dbReference type="SMART" id="SM00645">
    <property type="entry name" value="Pept_C1"/>
    <property type="match status" value="1"/>
</dbReference>
<dbReference type="InterPro" id="IPR039417">
    <property type="entry name" value="Peptidase_C1A_papain-like"/>
</dbReference>
<comment type="caution">
    <text evidence="9">The sequence shown here is derived from an EMBL/GenBank/DDBJ whole genome shotgun (WGS) entry which is preliminary data.</text>
</comment>
<dbReference type="EMBL" id="JADBJN010000001">
    <property type="protein sequence ID" value="KAG5683626.1"/>
    <property type="molecule type" value="Genomic_DNA"/>
</dbReference>
<dbReference type="SUPFAM" id="SSF54001">
    <property type="entry name" value="Cysteine proteinases"/>
    <property type="match status" value="1"/>
</dbReference>
<dbReference type="PROSITE" id="PS00640">
    <property type="entry name" value="THIOL_PROTEASE_ASN"/>
    <property type="match status" value="1"/>
</dbReference>
<feature type="region of interest" description="Disordered" evidence="6">
    <location>
        <begin position="119"/>
        <end position="140"/>
    </location>
</feature>
<evidence type="ECO:0000313" key="10">
    <source>
        <dbReference type="Proteomes" id="UP001107558"/>
    </source>
</evidence>
<dbReference type="InterPro" id="IPR000668">
    <property type="entry name" value="Peptidase_C1A_C"/>
</dbReference>
<sequence length="412" mass="46224">MEKVHLITISLLLIASFYSIVQSIDASVTKSHKCLNITDAEREKFYEWKEEKNKTYKTPEAEEKALKNFVKALRKIESFNNQMNKTYSQSYDPEFIDKDPEKFIREQAGFKIPKNVKFSTLPNDDDDGSNSGVEYDASTTELTSSTTKQKIVKSAQLKDPKTTKITTLKTTTFKTTTSRRKPSTIQNARTTPKITTTKAPKLPTSVNYTKYMQSVMEQGQCGSCYIISSVALVEYDSKVNRNINQTLSSQNVLDCINDDDPCSGGWPGVALDFVKYNGVADGSKGKYVYTGIPQSCNKTFTPLRNISNWCSYFLSGNEYELQKLVAKQPVVVGVSLTFNMMYYKKGVFYDEACTNNIDHAVVVVGYGTDGANGDYWIIRNSWGINWGVKGYGLFSRNRNNSCGIANVAFTLC</sequence>
<keyword evidence="7" id="KW-0732">Signal</keyword>
<evidence type="ECO:0000256" key="3">
    <source>
        <dbReference type="ARBA" id="ARBA00022801"/>
    </source>
</evidence>
<dbReference type="GO" id="GO:0008234">
    <property type="term" value="F:cysteine-type peptidase activity"/>
    <property type="evidence" value="ECO:0007669"/>
    <property type="project" value="UniProtKB-KW"/>
</dbReference>
<dbReference type="PROSITE" id="PS00139">
    <property type="entry name" value="THIOL_PROTEASE_CYS"/>
    <property type="match status" value="1"/>
</dbReference>
<dbReference type="InterPro" id="IPR013128">
    <property type="entry name" value="Peptidase_C1A"/>
</dbReference>
<evidence type="ECO:0000256" key="2">
    <source>
        <dbReference type="ARBA" id="ARBA00022670"/>
    </source>
</evidence>
<dbReference type="Pfam" id="PF00112">
    <property type="entry name" value="Peptidase_C1"/>
    <property type="match status" value="1"/>
</dbReference>
<dbReference type="InterPro" id="IPR025660">
    <property type="entry name" value="Pept_his_AS"/>
</dbReference>
<organism evidence="9 10">
    <name type="scientific">Polypedilum vanderplanki</name>
    <name type="common">Sleeping chironomid midge</name>
    <dbReference type="NCBI Taxonomy" id="319348"/>
    <lineage>
        <taxon>Eukaryota</taxon>
        <taxon>Metazoa</taxon>
        <taxon>Ecdysozoa</taxon>
        <taxon>Arthropoda</taxon>
        <taxon>Hexapoda</taxon>
        <taxon>Insecta</taxon>
        <taxon>Pterygota</taxon>
        <taxon>Neoptera</taxon>
        <taxon>Endopterygota</taxon>
        <taxon>Diptera</taxon>
        <taxon>Nematocera</taxon>
        <taxon>Chironomoidea</taxon>
        <taxon>Chironomidae</taxon>
        <taxon>Chironominae</taxon>
        <taxon>Polypedilum</taxon>
        <taxon>Polypedilum</taxon>
    </lineage>
</organism>
<gene>
    <name evidence="9" type="ORF">PVAND_012899</name>
</gene>
<evidence type="ECO:0000256" key="1">
    <source>
        <dbReference type="ARBA" id="ARBA00008455"/>
    </source>
</evidence>
<evidence type="ECO:0000256" key="6">
    <source>
        <dbReference type="SAM" id="MobiDB-lite"/>
    </source>
</evidence>
<dbReference type="OrthoDB" id="387093at2759"/>
<evidence type="ECO:0000256" key="7">
    <source>
        <dbReference type="SAM" id="SignalP"/>
    </source>
</evidence>
<dbReference type="Gene3D" id="3.90.70.10">
    <property type="entry name" value="Cysteine proteinases"/>
    <property type="match status" value="1"/>
</dbReference>
<dbReference type="AlphaFoldDB" id="A0A9J6CMW1"/>
<keyword evidence="3" id="KW-0378">Hydrolase</keyword>
<dbReference type="Proteomes" id="UP001107558">
    <property type="component" value="Chromosome 1"/>
</dbReference>
<dbReference type="InterPro" id="IPR025661">
    <property type="entry name" value="Pept_asp_AS"/>
</dbReference>
<keyword evidence="2" id="KW-0645">Protease</keyword>
<dbReference type="InterPro" id="IPR000169">
    <property type="entry name" value="Pept_cys_AS"/>
</dbReference>
<evidence type="ECO:0000256" key="5">
    <source>
        <dbReference type="ARBA" id="ARBA00023157"/>
    </source>
</evidence>
<protein>
    <recommendedName>
        <fullName evidence="8">Peptidase C1A papain C-terminal domain-containing protein</fullName>
    </recommendedName>
</protein>
<evidence type="ECO:0000256" key="4">
    <source>
        <dbReference type="ARBA" id="ARBA00022807"/>
    </source>
</evidence>
<dbReference type="InterPro" id="IPR038765">
    <property type="entry name" value="Papain-like_cys_pep_sf"/>
</dbReference>
<dbReference type="PRINTS" id="PR00705">
    <property type="entry name" value="PAPAIN"/>
</dbReference>
<dbReference type="CDD" id="cd02248">
    <property type="entry name" value="Peptidase_C1A"/>
    <property type="match status" value="1"/>
</dbReference>
<evidence type="ECO:0000259" key="8">
    <source>
        <dbReference type="SMART" id="SM00645"/>
    </source>
</evidence>
<dbReference type="GO" id="GO:0006508">
    <property type="term" value="P:proteolysis"/>
    <property type="evidence" value="ECO:0007669"/>
    <property type="project" value="UniProtKB-KW"/>
</dbReference>
<accession>A0A9J6CMW1</accession>
<feature type="signal peptide" evidence="7">
    <location>
        <begin position="1"/>
        <end position="23"/>
    </location>
</feature>
<comment type="similarity">
    <text evidence="1">Belongs to the peptidase C1 family.</text>
</comment>
<proteinExistence type="inferred from homology"/>
<dbReference type="Gene3D" id="1.10.287.2250">
    <property type="match status" value="1"/>
</dbReference>
<feature type="chain" id="PRO_5039923237" description="Peptidase C1A papain C-terminal domain-containing protein" evidence="7">
    <location>
        <begin position="24"/>
        <end position="412"/>
    </location>
</feature>
<keyword evidence="10" id="KW-1185">Reference proteome</keyword>
<feature type="compositionally biased region" description="Polar residues" evidence="6">
    <location>
        <begin position="129"/>
        <end position="140"/>
    </location>
</feature>
<reference evidence="9" key="1">
    <citation type="submission" date="2021-03" db="EMBL/GenBank/DDBJ databases">
        <title>Chromosome level genome of the anhydrobiotic midge Polypedilum vanderplanki.</title>
        <authorList>
            <person name="Yoshida Y."/>
            <person name="Kikawada T."/>
            <person name="Gusev O."/>
        </authorList>
    </citation>
    <scope>NUCLEOTIDE SEQUENCE</scope>
    <source>
        <strain evidence="9">NIAS01</strain>
        <tissue evidence="9">Whole body or cell culture</tissue>
    </source>
</reference>
<feature type="domain" description="Peptidase C1A papain C-terminal" evidence="8">
    <location>
        <begin position="202"/>
        <end position="412"/>
    </location>
</feature>
<evidence type="ECO:0000313" key="9">
    <source>
        <dbReference type="EMBL" id="KAG5683626.1"/>
    </source>
</evidence>
<dbReference type="PANTHER" id="PTHR12411">
    <property type="entry name" value="CYSTEINE PROTEASE FAMILY C1-RELATED"/>
    <property type="match status" value="1"/>
</dbReference>
<keyword evidence="5" id="KW-1015">Disulfide bond</keyword>